<dbReference type="EMBL" id="JAODUP010000561">
    <property type="protein sequence ID" value="KAK2147293.1"/>
    <property type="molecule type" value="Genomic_DNA"/>
</dbReference>
<organism evidence="2 3">
    <name type="scientific">Paralvinella palmiformis</name>
    <dbReference type="NCBI Taxonomy" id="53620"/>
    <lineage>
        <taxon>Eukaryota</taxon>
        <taxon>Metazoa</taxon>
        <taxon>Spiralia</taxon>
        <taxon>Lophotrochozoa</taxon>
        <taxon>Annelida</taxon>
        <taxon>Polychaeta</taxon>
        <taxon>Sedentaria</taxon>
        <taxon>Canalipalpata</taxon>
        <taxon>Terebellida</taxon>
        <taxon>Terebelliformia</taxon>
        <taxon>Alvinellidae</taxon>
        <taxon>Paralvinella</taxon>
    </lineage>
</organism>
<comment type="caution">
    <text evidence="2">The sequence shown here is derived from an EMBL/GenBank/DDBJ whole genome shotgun (WGS) entry which is preliminary data.</text>
</comment>
<name>A0AAD9MX14_9ANNE</name>
<dbReference type="GO" id="GO:0006801">
    <property type="term" value="P:superoxide metabolic process"/>
    <property type="evidence" value="ECO:0007669"/>
    <property type="project" value="InterPro"/>
</dbReference>
<sequence>MDCFQLEFAVQMTCQSCVDAIKNVLEAHKGDGHLGAAVSIVTGSSGCQGIVRMIQKNGELCTLEADPKGRLEFRIESTLLKVWDIIGRSLVIHHHNNDKDERVACGVVARSAGLFQNPKRICACDGVALWDERDVPAAGVGRQRAAAQAQL</sequence>
<dbReference type="SUPFAM" id="SSF55008">
    <property type="entry name" value="HMA, heavy metal-associated domain"/>
    <property type="match status" value="1"/>
</dbReference>
<comment type="cofactor">
    <cofactor evidence="1">
        <name>Cu(2+)</name>
        <dbReference type="ChEBI" id="CHEBI:29036"/>
    </cofactor>
</comment>
<proteinExistence type="predicted"/>
<evidence type="ECO:0000313" key="3">
    <source>
        <dbReference type="Proteomes" id="UP001208570"/>
    </source>
</evidence>
<evidence type="ECO:0000313" key="2">
    <source>
        <dbReference type="EMBL" id="KAK2147293.1"/>
    </source>
</evidence>
<keyword evidence="3" id="KW-1185">Reference proteome</keyword>
<dbReference type="AlphaFoldDB" id="A0AAD9MX14"/>
<dbReference type="InterPro" id="IPR036163">
    <property type="entry name" value="HMA_dom_sf"/>
</dbReference>
<gene>
    <name evidence="2" type="ORF">LSH36_561g02043</name>
</gene>
<dbReference type="Gene3D" id="3.30.70.100">
    <property type="match status" value="1"/>
</dbReference>
<evidence type="ECO:0008006" key="4">
    <source>
        <dbReference type="Google" id="ProtNLM"/>
    </source>
</evidence>
<evidence type="ECO:0000256" key="1">
    <source>
        <dbReference type="ARBA" id="ARBA00001973"/>
    </source>
</evidence>
<accession>A0AAD9MX14</accession>
<dbReference type="InterPro" id="IPR006121">
    <property type="entry name" value="HMA_dom"/>
</dbReference>
<dbReference type="InterPro" id="IPR036423">
    <property type="entry name" value="SOD-like_Cu/Zn_dom_sf"/>
</dbReference>
<protein>
    <recommendedName>
        <fullName evidence="4">Copper chaperone for superoxide dismutase</fullName>
    </recommendedName>
</protein>
<dbReference type="Gene3D" id="2.60.40.200">
    <property type="entry name" value="Superoxide dismutase, copper/zinc binding domain"/>
    <property type="match status" value="1"/>
</dbReference>
<dbReference type="GO" id="GO:0046872">
    <property type="term" value="F:metal ion binding"/>
    <property type="evidence" value="ECO:0007669"/>
    <property type="project" value="InterPro"/>
</dbReference>
<dbReference type="SUPFAM" id="SSF49329">
    <property type="entry name" value="Cu,Zn superoxide dismutase-like"/>
    <property type="match status" value="1"/>
</dbReference>
<reference evidence="2" key="1">
    <citation type="journal article" date="2023" name="Mol. Biol. Evol.">
        <title>Third-Generation Sequencing Reveals the Adaptive Role of the Epigenome in Three Deep-Sea Polychaetes.</title>
        <authorList>
            <person name="Perez M."/>
            <person name="Aroh O."/>
            <person name="Sun Y."/>
            <person name="Lan Y."/>
            <person name="Juniper S.K."/>
            <person name="Young C.R."/>
            <person name="Angers B."/>
            <person name="Qian P.Y."/>
        </authorList>
    </citation>
    <scope>NUCLEOTIDE SEQUENCE</scope>
    <source>
        <strain evidence="2">P08H-3</strain>
    </source>
</reference>
<dbReference type="Proteomes" id="UP001208570">
    <property type="component" value="Unassembled WGS sequence"/>
</dbReference>
<dbReference type="CDD" id="cd00371">
    <property type="entry name" value="HMA"/>
    <property type="match status" value="1"/>
</dbReference>